<gene>
    <name evidence="2" type="ORF">C8035_v011451</name>
</gene>
<evidence type="ECO:0000313" key="3">
    <source>
        <dbReference type="Proteomes" id="UP000295083"/>
    </source>
</evidence>
<reference evidence="2 3" key="1">
    <citation type="submission" date="2018-11" db="EMBL/GenBank/DDBJ databases">
        <title>Genome sequence and assembly of Colletotrichum spinosum.</title>
        <authorList>
            <person name="Gan P."/>
            <person name="Shirasu K."/>
        </authorList>
    </citation>
    <scope>NUCLEOTIDE SEQUENCE [LARGE SCALE GENOMIC DNA]</scope>
    <source>
        <strain evidence="2 3">CBS 515.97</strain>
    </source>
</reference>
<feature type="compositionally biased region" description="Low complexity" evidence="1">
    <location>
        <begin position="1"/>
        <end position="15"/>
    </location>
</feature>
<sequence>MATFSTTTTAAATTTPPSPRDIQLARPRCFFYHPSCSLLPPFRPMASPMASPMALCRIPNPMNRAWNSNPRPTPPPDPDP</sequence>
<dbReference type="Proteomes" id="UP000295083">
    <property type="component" value="Unassembled WGS sequence"/>
</dbReference>
<proteinExistence type="predicted"/>
<dbReference type="AlphaFoldDB" id="A0A4R8QGY3"/>
<evidence type="ECO:0000256" key="1">
    <source>
        <dbReference type="SAM" id="MobiDB-lite"/>
    </source>
</evidence>
<organism evidence="2 3">
    <name type="scientific">Colletotrichum spinosum</name>
    <dbReference type="NCBI Taxonomy" id="1347390"/>
    <lineage>
        <taxon>Eukaryota</taxon>
        <taxon>Fungi</taxon>
        <taxon>Dikarya</taxon>
        <taxon>Ascomycota</taxon>
        <taxon>Pezizomycotina</taxon>
        <taxon>Sordariomycetes</taxon>
        <taxon>Hypocreomycetidae</taxon>
        <taxon>Glomerellales</taxon>
        <taxon>Glomerellaceae</taxon>
        <taxon>Colletotrichum</taxon>
        <taxon>Colletotrichum orbiculare species complex</taxon>
    </lineage>
</organism>
<feature type="region of interest" description="Disordered" evidence="1">
    <location>
        <begin position="1"/>
        <end position="21"/>
    </location>
</feature>
<protein>
    <submittedName>
        <fullName evidence="2">Uncharacterized protein</fullName>
    </submittedName>
</protein>
<evidence type="ECO:0000313" key="2">
    <source>
        <dbReference type="EMBL" id="TDZ33213.1"/>
    </source>
</evidence>
<accession>A0A4R8QGY3</accession>
<comment type="caution">
    <text evidence="2">The sequence shown here is derived from an EMBL/GenBank/DDBJ whole genome shotgun (WGS) entry which is preliminary data.</text>
</comment>
<dbReference type="EMBL" id="QAPG01000069">
    <property type="protein sequence ID" value="TDZ33213.1"/>
    <property type="molecule type" value="Genomic_DNA"/>
</dbReference>
<name>A0A4R8QGY3_9PEZI</name>
<keyword evidence="3" id="KW-1185">Reference proteome</keyword>